<dbReference type="SUPFAM" id="SSF52425">
    <property type="entry name" value="Cryptochrome/photolyase, N-terminal domain"/>
    <property type="match status" value="1"/>
</dbReference>
<dbReference type="GO" id="GO:0003904">
    <property type="term" value="F:deoxyribodipyrimidine photo-lyase activity"/>
    <property type="evidence" value="ECO:0007669"/>
    <property type="project" value="TreeGrafter"/>
</dbReference>
<proteinExistence type="predicted"/>
<keyword evidence="4" id="KW-1185">Reference proteome</keyword>
<reference evidence="3 4" key="1">
    <citation type="submission" date="2016-10" db="EMBL/GenBank/DDBJ databases">
        <authorList>
            <person name="de Groot N.N."/>
        </authorList>
    </citation>
    <scope>NUCLEOTIDE SEQUENCE [LARGE SCALE GENOMIC DNA]</scope>
    <source>
        <strain evidence="3 4">CGMCC 1.9113</strain>
    </source>
</reference>
<dbReference type="STRING" id="634430.SAMN04488241_1208"/>
<dbReference type="PROSITE" id="PS51645">
    <property type="entry name" value="PHR_CRY_ALPHA_BETA"/>
    <property type="match status" value="1"/>
</dbReference>
<dbReference type="InterPro" id="IPR036155">
    <property type="entry name" value="Crypto/Photolyase_N_sf"/>
</dbReference>
<dbReference type="Proteomes" id="UP000199586">
    <property type="component" value="Unassembled WGS sequence"/>
</dbReference>
<dbReference type="Gene3D" id="3.40.50.620">
    <property type="entry name" value="HUPs"/>
    <property type="match status" value="1"/>
</dbReference>
<dbReference type="InterPro" id="IPR006050">
    <property type="entry name" value="DNA_photolyase_N"/>
</dbReference>
<dbReference type="InterPro" id="IPR036134">
    <property type="entry name" value="Crypto/Photolyase_FAD-like_sf"/>
</dbReference>
<name>A0A1I5UZ02_9SPHN</name>
<accession>A0A1I5UZ02</accession>
<feature type="domain" description="Photolyase/cryptochrome alpha/beta" evidence="2">
    <location>
        <begin position="29"/>
        <end position="158"/>
    </location>
</feature>
<evidence type="ECO:0000313" key="4">
    <source>
        <dbReference type="Proteomes" id="UP000199586"/>
    </source>
</evidence>
<dbReference type="RefSeq" id="WP_245739408.1">
    <property type="nucleotide sequence ID" value="NZ_FOXP01000020.1"/>
</dbReference>
<evidence type="ECO:0000313" key="3">
    <source>
        <dbReference type="EMBL" id="SFQ00277.1"/>
    </source>
</evidence>
<dbReference type="Pfam" id="PF00875">
    <property type="entry name" value="DNA_photolyase"/>
    <property type="match status" value="1"/>
</dbReference>
<evidence type="ECO:0000256" key="1">
    <source>
        <dbReference type="ARBA" id="ARBA00001932"/>
    </source>
</evidence>
<evidence type="ECO:0000259" key="2">
    <source>
        <dbReference type="PROSITE" id="PS51645"/>
    </source>
</evidence>
<dbReference type="GO" id="GO:0000719">
    <property type="term" value="P:photoreactive repair"/>
    <property type="evidence" value="ECO:0007669"/>
    <property type="project" value="TreeGrafter"/>
</dbReference>
<protein>
    <submittedName>
        <fullName evidence="3">Deoxyribodipyrimidine photo-lyase</fullName>
    </submittedName>
</protein>
<gene>
    <name evidence="3" type="ORF">SAMN04488241_1208</name>
</gene>
<dbReference type="AlphaFoldDB" id="A0A1I5UZ02"/>
<comment type="cofactor">
    <cofactor evidence="1">
        <name>(6R)-5,10-methylene-5,6,7,8-tetrahydrofolate</name>
        <dbReference type="ChEBI" id="CHEBI:15636"/>
    </cofactor>
</comment>
<dbReference type="Gene3D" id="1.10.579.10">
    <property type="entry name" value="DNA Cyclobutane Dipyrimidine Photolyase, subunit A, domain 3"/>
    <property type="match status" value="1"/>
</dbReference>
<dbReference type="PANTHER" id="PTHR10211:SF0">
    <property type="entry name" value="DEOXYRIBODIPYRIMIDINE PHOTO-LYASE"/>
    <property type="match status" value="1"/>
</dbReference>
<organism evidence="3 4">
    <name type="scientific">Sphingomonas rubra</name>
    <dbReference type="NCBI Taxonomy" id="634430"/>
    <lineage>
        <taxon>Bacteria</taxon>
        <taxon>Pseudomonadati</taxon>
        <taxon>Pseudomonadota</taxon>
        <taxon>Alphaproteobacteria</taxon>
        <taxon>Sphingomonadales</taxon>
        <taxon>Sphingomonadaceae</taxon>
        <taxon>Sphingomonas</taxon>
    </lineage>
</organism>
<sequence>MAADVLITDWKEAPRVRLLADHPVAQGGRYVLCWLQQALRARDNAVIDAAVHLGNALNLPVLVYHGIREDYPYASDRLHRFILGASVDLGISCRERGLACVQHVDHAERREKGLVHRLAADAAAVVLEDQPTFVARWQAQRVAERAQVPVFAVNAACLVPPALIGDGVRGRSGFLRRHEPERTAWSQWKDERPDVTPYAGELPFAPDRLEELDLDALVADLAIDHSLPVSTMHPPGRAAAEERLARLVADVLPGYASARNDATRSEGASGLSPYLHFGVLGPREIMAAVNSATAGGQHKRKLADELLGFREWFHYQATQLQAPEQYDRIASWARQTLADHASDARPEQETLAAMLAGETRDETWNAGQRQFLVDGWMHNNLRMYWCKRIIAWTPTPEAAWATACYLNDRLSLDGRDPSTYGNIAAMFAGSPSERERAIYGRVATRGDGSTRNRAGGEAWLAAAASRPAPQLSVPAEVPVDPYLTGEATV</sequence>
<dbReference type="PANTHER" id="PTHR10211">
    <property type="entry name" value="DEOXYRIBODIPYRIMIDINE PHOTOLYASE"/>
    <property type="match status" value="1"/>
</dbReference>
<dbReference type="EMBL" id="FOXP01000020">
    <property type="protein sequence ID" value="SFQ00277.1"/>
    <property type="molecule type" value="Genomic_DNA"/>
</dbReference>
<keyword evidence="3" id="KW-0456">Lyase</keyword>
<dbReference type="InterPro" id="IPR014729">
    <property type="entry name" value="Rossmann-like_a/b/a_fold"/>
</dbReference>
<dbReference type="SUPFAM" id="SSF48173">
    <property type="entry name" value="Cryptochrome/photolyase FAD-binding domain"/>
    <property type="match status" value="1"/>
</dbReference>
<dbReference type="Gene3D" id="1.25.40.80">
    <property type="match status" value="1"/>
</dbReference>
<dbReference type="InterPro" id="IPR052219">
    <property type="entry name" value="Photolyase_Class-2"/>
</dbReference>